<evidence type="ECO:0000256" key="8">
    <source>
        <dbReference type="SAM" id="Phobius"/>
    </source>
</evidence>
<feature type="domain" description="ABC transmembrane type-1" evidence="10">
    <location>
        <begin position="20"/>
        <end position="297"/>
    </location>
</feature>
<feature type="transmembrane region" description="Helical" evidence="8">
    <location>
        <begin position="234"/>
        <end position="259"/>
    </location>
</feature>
<feature type="transmembrane region" description="Helical" evidence="8">
    <location>
        <begin position="57"/>
        <end position="74"/>
    </location>
</feature>
<dbReference type="Pfam" id="PF00005">
    <property type="entry name" value="ABC_tran"/>
    <property type="match status" value="1"/>
</dbReference>
<dbReference type="GO" id="GO:0005524">
    <property type="term" value="F:ATP binding"/>
    <property type="evidence" value="ECO:0007669"/>
    <property type="project" value="UniProtKB-KW"/>
</dbReference>
<dbReference type="InterPro" id="IPR011527">
    <property type="entry name" value="ABC1_TM_dom"/>
</dbReference>
<evidence type="ECO:0000256" key="7">
    <source>
        <dbReference type="SAM" id="MobiDB-lite"/>
    </source>
</evidence>
<dbReference type="PROSITE" id="PS50929">
    <property type="entry name" value="ABC_TM1F"/>
    <property type="match status" value="1"/>
</dbReference>
<evidence type="ECO:0000256" key="4">
    <source>
        <dbReference type="ARBA" id="ARBA00022840"/>
    </source>
</evidence>
<evidence type="ECO:0000256" key="3">
    <source>
        <dbReference type="ARBA" id="ARBA00022741"/>
    </source>
</evidence>
<feature type="transmembrane region" description="Helical" evidence="8">
    <location>
        <begin position="129"/>
        <end position="149"/>
    </location>
</feature>
<dbReference type="GO" id="GO:0016887">
    <property type="term" value="F:ATP hydrolysis activity"/>
    <property type="evidence" value="ECO:0007669"/>
    <property type="project" value="InterPro"/>
</dbReference>
<protein>
    <submittedName>
        <fullName evidence="11">ATP-binding cassette, subfamily C, CydD</fullName>
    </submittedName>
</protein>
<proteinExistence type="predicted"/>
<evidence type="ECO:0000256" key="5">
    <source>
        <dbReference type="ARBA" id="ARBA00022989"/>
    </source>
</evidence>
<dbReference type="InterPro" id="IPR014216">
    <property type="entry name" value="ABC_transptr_CydD"/>
</dbReference>
<comment type="subcellular location">
    <subcellularLocation>
        <location evidence="1">Cell membrane</location>
        <topology evidence="1">Multi-pass membrane protein</topology>
    </subcellularLocation>
</comment>
<keyword evidence="4 11" id="KW-0067">ATP-binding</keyword>
<dbReference type="PANTHER" id="PTHR24221:SF590">
    <property type="entry name" value="COMPONENT LINKED WITH THE ASSEMBLY OF CYTOCHROME' TRANSPORT TRANSMEMBRANE ATP-BINDING PROTEIN ABC TRANSPORTER CYDD-RELATED"/>
    <property type="match status" value="1"/>
</dbReference>
<accession>A0A1H0TTJ4</accession>
<dbReference type="GO" id="GO:0005886">
    <property type="term" value="C:plasma membrane"/>
    <property type="evidence" value="ECO:0007669"/>
    <property type="project" value="UniProtKB-SubCell"/>
</dbReference>
<keyword evidence="5 8" id="KW-1133">Transmembrane helix</keyword>
<evidence type="ECO:0000259" key="9">
    <source>
        <dbReference type="PROSITE" id="PS50893"/>
    </source>
</evidence>
<dbReference type="PROSITE" id="PS50893">
    <property type="entry name" value="ABC_TRANSPORTER_2"/>
    <property type="match status" value="1"/>
</dbReference>
<dbReference type="EMBL" id="LT629711">
    <property type="protein sequence ID" value="SDP57284.1"/>
    <property type="molecule type" value="Genomic_DNA"/>
</dbReference>
<name>A0A1H0TTJ4_9MICO</name>
<organism evidence="11 12">
    <name type="scientific">Pedococcus dokdonensis</name>
    <dbReference type="NCBI Taxonomy" id="443156"/>
    <lineage>
        <taxon>Bacteria</taxon>
        <taxon>Bacillati</taxon>
        <taxon>Actinomycetota</taxon>
        <taxon>Actinomycetes</taxon>
        <taxon>Micrococcales</taxon>
        <taxon>Intrasporangiaceae</taxon>
        <taxon>Pedococcus</taxon>
    </lineage>
</organism>
<evidence type="ECO:0000313" key="12">
    <source>
        <dbReference type="Proteomes" id="UP000199077"/>
    </source>
</evidence>
<dbReference type="InterPro" id="IPR003593">
    <property type="entry name" value="AAA+_ATPase"/>
</dbReference>
<evidence type="ECO:0000256" key="6">
    <source>
        <dbReference type="ARBA" id="ARBA00023136"/>
    </source>
</evidence>
<dbReference type="SUPFAM" id="SSF90123">
    <property type="entry name" value="ABC transporter transmembrane region"/>
    <property type="match status" value="1"/>
</dbReference>
<dbReference type="InterPro" id="IPR039421">
    <property type="entry name" value="Type_1_exporter"/>
</dbReference>
<dbReference type="SMART" id="SM00382">
    <property type="entry name" value="AAA"/>
    <property type="match status" value="1"/>
</dbReference>
<dbReference type="InterPro" id="IPR027417">
    <property type="entry name" value="P-loop_NTPase"/>
</dbReference>
<keyword evidence="2 8" id="KW-0812">Transmembrane</keyword>
<keyword evidence="12" id="KW-1185">Reference proteome</keyword>
<evidence type="ECO:0000259" key="10">
    <source>
        <dbReference type="PROSITE" id="PS50929"/>
    </source>
</evidence>
<dbReference type="STRING" id="443156.SAMN04489867_2971"/>
<dbReference type="Gene3D" id="3.40.50.300">
    <property type="entry name" value="P-loop containing nucleotide triphosphate hydrolases"/>
    <property type="match status" value="1"/>
</dbReference>
<dbReference type="GO" id="GO:0042883">
    <property type="term" value="P:cysteine transport"/>
    <property type="evidence" value="ECO:0007669"/>
    <property type="project" value="InterPro"/>
</dbReference>
<dbReference type="Proteomes" id="UP000199077">
    <property type="component" value="Chromosome I"/>
</dbReference>
<feature type="domain" description="ABC transporter" evidence="9">
    <location>
        <begin position="348"/>
        <end position="548"/>
    </location>
</feature>
<dbReference type="Pfam" id="PF00664">
    <property type="entry name" value="ABC_membrane"/>
    <property type="match status" value="1"/>
</dbReference>
<dbReference type="PANTHER" id="PTHR24221">
    <property type="entry name" value="ATP-BINDING CASSETTE SUB-FAMILY B"/>
    <property type="match status" value="1"/>
</dbReference>
<dbReference type="InterPro" id="IPR003439">
    <property type="entry name" value="ABC_transporter-like_ATP-bd"/>
</dbReference>
<evidence type="ECO:0000256" key="2">
    <source>
        <dbReference type="ARBA" id="ARBA00022692"/>
    </source>
</evidence>
<dbReference type="NCBIfam" id="TIGR02857">
    <property type="entry name" value="CydD"/>
    <property type="match status" value="1"/>
</dbReference>
<gene>
    <name evidence="11" type="ORF">SAMN04489867_2971</name>
</gene>
<keyword evidence="6 8" id="KW-0472">Membrane</keyword>
<dbReference type="AlphaFoldDB" id="A0A1H0TTJ4"/>
<dbReference type="RefSeq" id="WP_091787079.1">
    <property type="nucleotide sequence ID" value="NZ_LT629711.1"/>
</dbReference>
<reference evidence="12" key="1">
    <citation type="submission" date="2016-10" db="EMBL/GenBank/DDBJ databases">
        <authorList>
            <person name="Varghese N."/>
            <person name="Submissions S."/>
        </authorList>
    </citation>
    <scope>NUCLEOTIDE SEQUENCE [LARGE SCALE GENOMIC DNA]</scope>
    <source>
        <strain evidence="12">DSM 22329</strain>
    </source>
</reference>
<dbReference type="SUPFAM" id="SSF52540">
    <property type="entry name" value="P-loop containing nucleoside triphosphate hydrolases"/>
    <property type="match status" value="1"/>
</dbReference>
<dbReference type="GO" id="GO:0140359">
    <property type="term" value="F:ABC-type transporter activity"/>
    <property type="evidence" value="ECO:0007669"/>
    <property type="project" value="InterPro"/>
</dbReference>
<sequence length="548" mass="56573">MRPFDPAVLRAVPAARRPLIGLAVVGVAQGVATIATAFALAQLVVAAARREPVGDPAAYLLVVLAVRAVLSFVGETVAASAGTTVSGAVRAQLLGRWLAVPAEQRPSPARAVTLAAQGSTSIEPYVARFLPALVTAAVVPALAVVTLAVVDWPSALVVVLTLPLLPVFAALIGATTRDATDRRWGALADLSGHFLDVVRGLPTLVAYGRGERQVGVIGEVSQRHRRATMATLRLAFLSSAALELLATICVAIVAVTVGLRLSHGSLDLGTGLLAILLAPEAYWPIRRVGAEFHNAADGAAALSAALPQLATPQETAAPQETAHCPTPQLPSDAEAGEPGDWPPSSPGVCARGLGYTYPGSEHPVLHGVELTAATGLTVVTGPSGSGKSTLLELLAGLRTPTVGSVRGGTTHLVTQRPFLTVGSLRDNLLLGVRPLPDATVWRALRQVGLDGAVAAQPEGLQSPLGDDGRGLSAGQRARLVLARACLAEVDVVLLDEPTAHLDDESAAWAHRAIRELATRRCVVAVTHRPELLALADHHVDLAASEVTA</sequence>
<keyword evidence="3" id="KW-0547">Nucleotide-binding</keyword>
<feature type="transmembrane region" description="Helical" evidence="8">
    <location>
        <begin position="155"/>
        <end position="174"/>
    </location>
</feature>
<dbReference type="Gene3D" id="1.20.1560.10">
    <property type="entry name" value="ABC transporter type 1, transmembrane domain"/>
    <property type="match status" value="1"/>
</dbReference>
<dbReference type="CDD" id="cd18584">
    <property type="entry name" value="ABC_6TM_AarD_CydD"/>
    <property type="match status" value="1"/>
</dbReference>
<feature type="region of interest" description="Disordered" evidence="7">
    <location>
        <begin position="312"/>
        <end position="347"/>
    </location>
</feature>
<feature type="transmembrane region" description="Helical" evidence="8">
    <location>
        <begin position="20"/>
        <end position="45"/>
    </location>
</feature>
<dbReference type="OrthoDB" id="3237158at2"/>
<dbReference type="InterPro" id="IPR036640">
    <property type="entry name" value="ABC1_TM_sf"/>
</dbReference>
<evidence type="ECO:0000313" key="11">
    <source>
        <dbReference type="EMBL" id="SDP57284.1"/>
    </source>
</evidence>
<evidence type="ECO:0000256" key="1">
    <source>
        <dbReference type="ARBA" id="ARBA00004651"/>
    </source>
</evidence>